<evidence type="ECO:0000256" key="6">
    <source>
        <dbReference type="ARBA" id="ARBA00022989"/>
    </source>
</evidence>
<proteinExistence type="inferred from homology"/>
<evidence type="ECO:0000256" key="7">
    <source>
        <dbReference type="ARBA" id="ARBA00023128"/>
    </source>
</evidence>
<reference evidence="11 12" key="1">
    <citation type="submission" date="2016-08" db="EMBL/GenBank/DDBJ databases">
        <title>A Parts List for Fungal Cellulosomes Revealed by Comparative Genomics.</title>
        <authorList>
            <consortium name="DOE Joint Genome Institute"/>
            <person name="Haitjema C.H."/>
            <person name="Gilmore S.P."/>
            <person name="Henske J.K."/>
            <person name="Solomon K.V."/>
            <person name="De Groot R."/>
            <person name="Kuo A."/>
            <person name="Mondo S.J."/>
            <person name="Salamov A.A."/>
            <person name="Labutti K."/>
            <person name="Zhao Z."/>
            <person name="Chiniquy J."/>
            <person name="Barry K."/>
            <person name="Brewer H.M."/>
            <person name="Purvine S.O."/>
            <person name="Wright A.T."/>
            <person name="Boxma B."/>
            <person name="Van Alen T."/>
            <person name="Hackstein J.H."/>
            <person name="Baker S.E."/>
            <person name="Grigoriev I.V."/>
            <person name="O'Malley M.A."/>
        </authorList>
    </citation>
    <scope>NUCLEOTIDE SEQUENCE [LARGE SCALE GENOMIC DNA]</scope>
    <source>
        <strain evidence="11 12">S4</strain>
    </source>
</reference>
<name>A0A1Y1WY86_9FUNG</name>
<dbReference type="EMBL" id="MCFG01000207">
    <property type="protein sequence ID" value="ORX78520.1"/>
    <property type="molecule type" value="Genomic_DNA"/>
</dbReference>
<keyword evidence="6" id="KW-1133">Transmembrane helix</keyword>
<organism evidence="11 12">
    <name type="scientific">Anaeromyces robustus</name>
    <dbReference type="NCBI Taxonomy" id="1754192"/>
    <lineage>
        <taxon>Eukaryota</taxon>
        <taxon>Fungi</taxon>
        <taxon>Fungi incertae sedis</taxon>
        <taxon>Chytridiomycota</taxon>
        <taxon>Chytridiomycota incertae sedis</taxon>
        <taxon>Neocallimastigomycetes</taxon>
        <taxon>Neocallimastigales</taxon>
        <taxon>Neocallimastigaceae</taxon>
        <taxon>Anaeromyces</taxon>
    </lineage>
</organism>
<dbReference type="Pfam" id="PF00153">
    <property type="entry name" value="Mito_carr"/>
    <property type="match status" value="3"/>
</dbReference>
<evidence type="ECO:0000256" key="1">
    <source>
        <dbReference type="ARBA" id="ARBA00004225"/>
    </source>
</evidence>
<protein>
    <submittedName>
        <fullName evidence="11">Mitochondrial carrier</fullName>
    </submittedName>
</protein>
<keyword evidence="12" id="KW-1185">Reference proteome</keyword>
<dbReference type="SUPFAM" id="SSF103506">
    <property type="entry name" value="Mitochondrial carrier"/>
    <property type="match status" value="1"/>
</dbReference>
<comment type="subcellular location">
    <subcellularLocation>
        <location evidence="1">Mitochondrion membrane</location>
        <topology evidence="1">Multi-pass membrane protein</topology>
    </subcellularLocation>
</comment>
<accession>A0A1Y1WY86</accession>
<dbReference type="GO" id="GO:0031966">
    <property type="term" value="C:mitochondrial membrane"/>
    <property type="evidence" value="ECO:0007669"/>
    <property type="project" value="UniProtKB-SubCell"/>
</dbReference>
<evidence type="ECO:0000313" key="12">
    <source>
        <dbReference type="Proteomes" id="UP000193944"/>
    </source>
</evidence>
<feature type="repeat" description="Solcar" evidence="9">
    <location>
        <begin position="18"/>
        <end position="100"/>
    </location>
</feature>
<evidence type="ECO:0000256" key="4">
    <source>
        <dbReference type="ARBA" id="ARBA00022692"/>
    </source>
</evidence>
<keyword evidence="5" id="KW-0677">Repeat</keyword>
<keyword evidence="8 9" id="KW-0472">Membrane</keyword>
<reference evidence="11 12" key="2">
    <citation type="submission" date="2016-08" db="EMBL/GenBank/DDBJ databases">
        <title>Pervasive Adenine N6-methylation of Active Genes in Fungi.</title>
        <authorList>
            <consortium name="DOE Joint Genome Institute"/>
            <person name="Mondo S.J."/>
            <person name="Dannebaum R.O."/>
            <person name="Kuo R.C."/>
            <person name="Labutti K."/>
            <person name="Haridas S."/>
            <person name="Kuo A."/>
            <person name="Salamov A."/>
            <person name="Ahrendt S.R."/>
            <person name="Lipzen A."/>
            <person name="Sullivan W."/>
            <person name="Andreopoulos W.B."/>
            <person name="Clum A."/>
            <person name="Lindquist E."/>
            <person name="Daum C."/>
            <person name="Ramamoorthy G.K."/>
            <person name="Gryganskyi A."/>
            <person name="Culley D."/>
            <person name="Magnuson J.K."/>
            <person name="James T.Y."/>
            <person name="O'Malley M.A."/>
            <person name="Stajich J.E."/>
            <person name="Spatafora J.W."/>
            <person name="Visel A."/>
            <person name="Grigoriev I.V."/>
        </authorList>
    </citation>
    <scope>NUCLEOTIDE SEQUENCE [LARGE SCALE GENOMIC DNA]</scope>
    <source>
        <strain evidence="11 12">S4</strain>
    </source>
</reference>
<feature type="repeat" description="Solcar" evidence="9">
    <location>
        <begin position="252"/>
        <end position="340"/>
    </location>
</feature>
<dbReference type="Proteomes" id="UP000193944">
    <property type="component" value="Unassembled WGS sequence"/>
</dbReference>
<dbReference type="PROSITE" id="PS50920">
    <property type="entry name" value="SOLCAR"/>
    <property type="match status" value="3"/>
</dbReference>
<dbReference type="PANTHER" id="PTHR45624">
    <property type="entry name" value="MITOCHONDRIAL BASIC AMINO ACIDS TRANSPORTER-RELATED"/>
    <property type="match status" value="1"/>
</dbReference>
<comment type="similarity">
    <text evidence="2 10">Belongs to the mitochondrial carrier (TC 2.A.29) family.</text>
</comment>
<dbReference type="PANTHER" id="PTHR45624:SF9">
    <property type="entry name" value="CARRIER PROTEIN, PUTATIVE (AFU_ORTHOLOGUE AFUA_4G06390)-RELATED"/>
    <property type="match status" value="1"/>
</dbReference>
<evidence type="ECO:0000256" key="10">
    <source>
        <dbReference type="RuleBase" id="RU000488"/>
    </source>
</evidence>
<dbReference type="InterPro" id="IPR050567">
    <property type="entry name" value="Mitochondrial_Carrier"/>
</dbReference>
<evidence type="ECO:0000256" key="8">
    <source>
        <dbReference type="ARBA" id="ARBA00023136"/>
    </source>
</evidence>
<dbReference type="STRING" id="1754192.A0A1Y1WY86"/>
<evidence type="ECO:0000313" key="11">
    <source>
        <dbReference type="EMBL" id="ORX78520.1"/>
    </source>
</evidence>
<evidence type="ECO:0000256" key="3">
    <source>
        <dbReference type="ARBA" id="ARBA00022448"/>
    </source>
</evidence>
<dbReference type="Gene3D" id="1.50.40.10">
    <property type="entry name" value="Mitochondrial carrier domain"/>
    <property type="match status" value="1"/>
</dbReference>
<keyword evidence="4 9" id="KW-0812">Transmembrane</keyword>
<evidence type="ECO:0000256" key="5">
    <source>
        <dbReference type="ARBA" id="ARBA00022737"/>
    </source>
</evidence>
<dbReference type="OrthoDB" id="2382881at2759"/>
<evidence type="ECO:0000256" key="9">
    <source>
        <dbReference type="PROSITE-ProRule" id="PRU00282"/>
    </source>
</evidence>
<feature type="repeat" description="Solcar" evidence="9">
    <location>
        <begin position="112"/>
        <end position="244"/>
    </location>
</feature>
<evidence type="ECO:0000256" key="2">
    <source>
        <dbReference type="ARBA" id="ARBA00006375"/>
    </source>
</evidence>
<dbReference type="InterPro" id="IPR023395">
    <property type="entry name" value="MCP_dom_sf"/>
</dbReference>
<dbReference type="PRINTS" id="PR00926">
    <property type="entry name" value="MITOCARRIER"/>
</dbReference>
<gene>
    <name evidence="11" type="ORF">BCR32DRAFT_206710</name>
</gene>
<keyword evidence="7" id="KW-0496">Mitochondrion</keyword>
<sequence>MDKASYDKRIKNYVENVIVNNKTSISAASASIIGTLVGYPFDSIKTRMQTYNYGKMRNCIKLTYRSEGLRGFYRGVGPPLITISIVKSISYSIYDRTKEFVDRYIDPTSLYGLTISSSIAGVTSGYLSAVISCPLELIKMQRQIEQLLVRQSSITASINEETAKQAAKTAAKQAAKTVAKQSTSNTVKESAQQTAKSVTTQTTKTVVKNTNGIRGLYRGFMFQGLRDAFGTGVYFCAYEISKKLLTIGDRESNHVTHFFAGGIAGIASWIGIFPIDLVKSKLQIDAKSKHKMYKNQLQCIKYIYKTSGVRGFYQGISSCLIRAFPVHALNFVVYEHALRLCKKLADKKESEID</sequence>
<dbReference type="InterPro" id="IPR002067">
    <property type="entry name" value="MCP"/>
</dbReference>
<dbReference type="GO" id="GO:0022857">
    <property type="term" value="F:transmembrane transporter activity"/>
    <property type="evidence" value="ECO:0007669"/>
    <property type="project" value="TreeGrafter"/>
</dbReference>
<dbReference type="AlphaFoldDB" id="A0A1Y1WY86"/>
<keyword evidence="3 10" id="KW-0813">Transport</keyword>
<dbReference type="InterPro" id="IPR018108">
    <property type="entry name" value="MCP_transmembrane"/>
</dbReference>
<comment type="caution">
    <text evidence="11">The sequence shown here is derived from an EMBL/GenBank/DDBJ whole genome shotgun (WGS) entry which is preliminary data.</text>
</comment>